<organism evidence="7 8">
    <name type="scientific">Anaerocolumna chitinilytica</name>
    <dbReference type="NCBI Taxonomy" id="1727145"/>
    <lineage>
        <taxon>Bacteria</taxon>
        <taxon>Bacillati</taxon>
        <taxon>Bacillota</taxon>
        <taxon>Clostridia</taxon>
        <taxon>Lachnospirales</taxon>
        <taxon>Lachnospiraceae</taxon>
        <taxon>Anaerocolumna</taxon>
    </lineage>
</organism>
<feature type="transmembrane region" description="Helical" evidence="5">
    <location>
        <begin position="312"/>
        <end position="330"/>
    </location>
</feature>
<evidence type="ECO:0000259" key="6">
    <source>
        <dbReference type="Pfam" id="PF04932"/>
    </source>
</evidence>
<name>A0A7I8DIM9_9FIRM</name>
<feature type="transmembrane region" description="Helical" evidence="5">
    <location>
        <begin position="64"/>
        <end position="83"/>
    </location>
</feature>
<gene>
    <name evidence="7" type="ORF">bsdcttw_06080</name>
</gene>
<dbReference type="KEGG" id="acht:bsdcttw_06080"/>
<dbReference type="Proteomes" id="UP000515703">
    <property type="component" value="Chromosome"/>
</dbReference>
<dbReference type="InterPro" id="IPR051533">
    <property type="entry name" value="WaaL-like"/>
</dbReference>
<feature type="transmembrane region" description="Helical" evidence="5">
    <location>
        <begin position="195"/>
        <end position="216"/>
    </location>
</feature>
<reference evidence="7 8" key="1">
    <citation type="submission" date="2020-08" db="EMBL/GenBank/DDBJ databases">
        <title>Draft genome sequencing of an Anaerocolumna strain isolated from anoxic soil subjected to BSD treatment.</title>
        <authorList>
            <person name="Uek A."/>
            <person name="Tonouchi A."/>
        </authorList>
    </citation>
    <scope>NUCLEOTIDE SEQUENCE [LARGE SCALE GENOMIC DNA]</scope>
    <source>
        <strain evidence="7 8">CTTW</strain>
    </source>
</reference>
<evidence type="ECO:0000256" key="1">
    <source>
        <dbReference type="ARBA" id="ARBA00004141"/>
    </source>
</evidence>
<evidence type="ECO:0000256" key="2">
    <source>
        <dbReference type="ARBA" id="ARBA00022692"/>
    </source>
</evidence>
<keyword evidence="3 5" id="KW-1133">Transmembrane helix</keyword>
<feature type="transmembrane region" description="Helical" evidence="5">
    <location>
        <begin position="157"/>
        <end position="180"/>
    </location>
</feature>
<keyword evidence="4 5" id="KW-0472">Membrane</keyword>
<feature type="transmembrane region" description="Helical" evidence="5">
    <location>
        <begin position="336"/>
        <end position="354"/>
    </location>
</feature>
<feature type="transmembrane region" description="Helical" evidence="5">
    <location>
        <begin position="6"/>
        <end position="27"/>
    </location>
</feature>
<dbReference type="RefSeq" id="WP_185257981.1">
    <property type="nucleotide sequence ID" value="NZ_AP023368.1"/>
</dbReference>
<evidence type="ECO:0000256" key="5">
    <source>
        <dbReference type="SAM" id="Phobius"/>
    </source>
</evidence>
<feature type="transmembrane region" description="Helical" evidence="5">
    <location>
        <begin position="280"/>
        <end position="300"/>
    </location>
</feature>
<comment type="subcellular location">
    <subcellularLocation>
        <location evidence="1">Membrane</location>
        <topology evidence="1">Multi-pass membrane protein</topology>
    </subcellularLocation>
</comment>
<feature type="transmembrane region" description="Helical" evidence="5">
    <location>
        <begin position="237"/>
        <end position="260"/>
    </location>
</feature>
<evidence type="ECO:0000313" key="7">
    <source>
        <dbReference type="EMBL" id="BCJ97567.1"/>
    </source>
</evidence>
<feature type="domain" description="O-antigen ligase-related" evidence="6">
    <location>
        <begin position="162"/>
        <end position="291"/>
    </location>
</feature>
<keyword evidence="2 5" id="KW-0812">Transmembrane</keyword>
<feature type="transmembrane region" description="Helical" evidence="5">
    <location>
        <begin position="129"/>
        <end position="150"/>
    </location>
</feature>
<dbReference type="PANTHER" id="PTHR37422">
    <property type="entry name" value="TEICHURONIC ACID BIOSYNTHESIS PROTEIN TUAE"/>
    <property type="match status" value="1"/>
</dbReference>
<dbReference type="EMBL" id="AP023368">
    <property type="protein sequence ID" value="BCJ97567.1"/>
    <property type="molecule type" value="Genomic_DNA"/>
</dbReference>
<dbReference type="GO" id="GO:0016020">
    <property type="term" value="C:membrane"/>
    <property type="evidence" value="ECO:0007669"/>
    <property type="project" value="UniProtKB-SubCell"/>
</dbReference>
<evidence type="ECO:0000313" key="8">
    <source>
        <dbReference type="Proteomes" id="UP000515703"/>
    </source>
</evidence>
<dbReference type="AlphaFoldDB" id="A0A7I8DIM9"/>
<dbReference type="Pfam" id="PF04932">
    <property type="entry name" value="Wzy_C"/>
    <property type="match status" value="1"/>
</dbReference>
<evidence type="ECO:0000256" key="4">
    <source>
        <dbReference type="ARBA" id="ARBA00023136"/>
    </source>
</evidence>
<dbReference type="PANTHER" id="PTHR37422:SF20">
    <property type="entry name" value="O-ANTIGEN POLYMERASE"/>
    <property type="match status" value="1"/>
</dbReference>
<reference evidence="7 8" key="2">
    <citation type="submission" date="2020-08" db="EMBL/GenBank/DDBJ databases">
        <authorList>
            <person name="Ueki A."/>
            <person name="Tonouchi A."/>
        </authorList>
    </citation>
    <scope>NUCLEOTIDE SEQUENCE [LARGE SCALE GENOMIC DNA]</scope>
    <source>
        <strain evidence="7 8">CTTW</strain>
    </source>
</reference>
<accession>A0A7I8DIM9</accession>
<feature type="transmembrane region" description="Helical" evidence="5">
    <location>
        <begin position="92"/>
        <end position="109"/>
    </location>
</feature>
<proteinExistence type="predicted"/>
<evidence type="ECO:0000256" key="3">
    <source>
        <dbReference type="ARBA" id="ARBA00022989"/>
    </source>
</evidence>
<dbReference type="InterPro" id="IPR007016">
    <property type="entry name" value="O-antigen_ligase-rel_domated"/>
</dbReference>
<keyword evidence="8" id="KW-1185">Reference proteome</keyword>
<sequence length="414" mass="45981">MAAAASIFLPYMISGIILVSIAIYIAINKQTREVCLEHKEFRAVLGFQLFFQVISLIYGNWMGVLGGFAFTLAAILGIFQYHVMTAKLYEKCLNIMCVFSCFSTVYALVEQVLINNHELHYERVCSLFFYPNYFATISATIVLICAYKLLTKQGNPYIFYIAIVMNLINIYLSQSMFGWVEVLAGVSVMLLVLRYYRLLASFVGVAVLGIAAILFVNPDIIPRVSQANLTLSMRFQIWQNAIAYIKEAPLFGKGVLTYAYSTLQTGKIVAHSHSIVLESLLNYGFLGSAVLAAAVGKYLMSILKRCYYQRNTKITSLILGVMGAALVHGLTDITLMWLQTLPLFIFLLAGAGAFKAETAAVKKIAAVADSSLYERIPGYMVQKVTPVIVYCKKSCDNSKELLISKENVKERASA</sequence>
<protein>
    <submittedName>
        <fullName evidence="7">Polymerase</fullName>
    </submittedName>
</protein>